<feature type="domain" description="Acetyl xylan esterase" evidence="2">
    <location>
        <begin position="131"/>
        <end position="410"/>
    </location>
</feature>
<evidence type="ECO:0000313" key="3">
    <source>
        <dbReference type="EMBL" id="ALJ04494.1"/>
    </source>
</evidence>
<evidence type="ECO:0000313" key="4">
    <source>
        <dbReference type="Proteomes" id="UP000057981"/>
    </source>
</evidence>
<evidence type="ECO:0000256" key="1">
    <source>
        <dbReference type="PIRSR" id="PIRSR639069-1"/>
    </source>
</evidence>
<dbReference type="GO" id="GO:0052689">
    <property type="term" value="F:carboxylic ester hydrolase activity"/>
    <property type="evidence" value="ECO:0007669"/>
    <property type="project" value="TreeGrafter"/>
</dbReference>
<dbReference type="PANTHER" id="PTHR40111:SF1">
    <property type="entry name" value="CEPHALOSPORIN-C DEACETYLASE"/>
    <property type="match status" value="1"/>
</dbReference>
<protein>
    <recommendedName>
        <fullName evidence="2">Acetyl xylan esterase domain-containing protein</fullName>
    </recommendedName>
</protein>
<proteinExistence type="predicted"/>
<dbReference type="InterPro" id="IPR029058">
    <property type="entry name" value="AB_hydrolase_fold"/>
</dbReference>
<dbReference type="RefSeq" id="WP_054725362.1">
    <property type="nucleotide sequence ID" value="NZ_CP012898.1"/>
</dbReference>
<dbReference type="KEGG" id="ahz:APS56_04770"/>
<dbReference type="GO" id="GO:0005976">
    <property type="term" value="P:polysaccharide metabolic process"/>
    <property type="evidence" value="ECO:0007669"/>
    <property type="project" value="TreeGrafter"/>
</dbReference>
<dbReference type="Gene3D" id="3.40.50.1820">
    <property type="entry name" value="alpha/beta hydrolase"/>
    <property type="match status" value="1"/>
</dbReference>
<dbReference type="EMBL" id="CP012898">
    <property type="protein sequence ID" value="ALJ04494.1"/>
    <property type="molecule type" value="Genomic_DNA"/>
</dbReference>
<dbReference type="OrthoDB" id="3668964at2"/>
<dbReference type="AlphaFoldDB" id="A0A0N7HY78"/>
<gene>
    <name evidence="3" type="ORF">APS56_04770</name>
</gene>
<sequence length="439" mass="48853">MKLIVSIVLTCVAFVNVFGQKLRENGDGYTLKVAIDQSKPIYQVKDVISGRLTLTKNGNPVQRDTVIWIKSKDNYTPTAERKMLIIKQGVAEFKAKLDEPGFVLNRFNFKTPSDTLLSKLVGVAVNPLDIKPSMACPVDFDSYWESEKRKQELQPLEPWFNRISINEPDVEVYDVQANSLAGPFSAYMARPLNAKPNSLPAMILFHGAGVASSRLSEVIRWAKEGVCVIDFNVHGLANGQPTSYYKELYTGPLKKYFLKGMESRDSLFFRSMILRVFRALEIITMQSDWDGKNLIAFGRSQGGGQAIIAAGMDPRVNLLCAEIPALCDHTGNVASRVNGWPKLMGNGETYDKAALQVVPYVDAINFAQRTNAKAYVTVGFIDLSSPPTSVYAMYNQLKGEKHILNIYDKGHVVSPEGWEFVCNGVNDFLSSIKNNLETK</sequence>
<feature type="active site" description="Charge relay system" evidence="1">
    <location>
        <position position="411"/>
    </location>
</feature>
<dbReference type="SUPFAM" id="SSF53474">
    <property type="entry name" value="alpha/beta-Hydrolases"/>
    <property type="match status" value="1"/>
</dbReference>
<accession>A0A0N7HY78</accession>
<dbReference type="Pfam" id="PF05448">
    <property type="entry name" value="AXE1"/>
    <property type="match status" value="1"/>
</dbReference>
<organism evidence="3 4">
    <name type="scientific">Pseudalgibacter alginicilyticus</name>
    <dbReference type="NCBI Taxonomy" id="1736674"/>
    <lineage>
        <taxon>Bacteria</taxon>
        <taxon>Pseudomonadati</taxon>
        <taxon>Bacteroidota</taxon>
        <taxon>Flavobacteriia</taxon>
        <taxon>Flavobacteriales</taxon>
        <taxon>Flavobacteriaceae</taxon>
        <taxon>Pseudalgibacter</taxon>
    </lineage>
</organism>
<feature type="active site" description="Nucleophile" evidence="1">
    <location>
        <position position="300"/>
    </location>
</feature>
<evidence type="ECO:0000259" key="2">
    <source>
        <dbReference type="Pfam" id="PF05448"/>
    </source>
</evidence>
<keyword evidence="4" id="KW-1185">Reference proteome</keyword>
<dbReference type="Proteomes" id="UP000057981">
    <property type="component" value="Chromosome"/>
</dbReference>
<dbReference type="STRING" id="1736674.APS56_04770"/>
<name>A0A0N7HY78_9FLAO</name>
<reference evidence="3 4" key="1">
    <citation type="submission" date="2015-10" db="EMBL/GenBank/DDBJ databases">
        <authorList>
            <person name="Gilbert D.G."/>
        </authorList>
    </citation>
    <scope>NUCLEOTIDE SEQUENCE [LARGE SCALE GENOMIC DNA]</scope>
    <source>
        <strain evidence="4">HZ-22</strain>
    </source>
</reference>
<feature type="active site" description="Charge relay system" evidence="1">
    <location>
        <position position="382"/>
    </location>
</feature>
<dbReference type="PANTHER" id="PTHR40111">
    <property type="entry name" value="CEPHALOSPORIN-C DEACETYLASE"/>
    <property type="match status" value="1"/>
</dbReference>
<dbReference type="InterPro" id="IPR008391">
    <property type="entry name" value="AXE1_dom"/>
</dbReference>
<dbReference type="InterPro" id="IPR039069">
    <property type="entry name" value="CE7"/>
</dbReference>